<keyword evidence="7" id="KW-0436">Ligase</keyword>
<comment type="subcellular location">
    <subcellularLocation>
        <location evidence="2">Cytoplasm</location>
    </subcellularLocation>
    <subcellularLocation>
        <location evidence="1">Nucleus</location>
    </subcellularLocation>
</comment>
<dbReference type="InterPro" id="IPR013087">
    <property type="entry name" value="Znf_C2H2_type"/>
</dbReference>
<dbReference type="Pfam" id="PF12171">
    <property type="entry name" value="zf-C2H2_jaz"/>
    <property type="match status" value="1"/>
</dbReference>
<evidence type="ECO:0000256" key="2">
    <source>
        <dbReference type="ARBA" id="ARBA00004496"/>
    </source>
</evidence>
<dbReference type="InterPro" id="IPR002317">
    <property type="entry name" value="Ser-tRNA-ligase_type_1"/>
</dbReference>
<evidence type="ECO:0000313" key="24">
    <source>
        <dbReference type="Proteomes" id="UP000502823"/>
    </source>
</evidence>
<evidence type="ECO:0000256" key="18">
    <source>
        <dbReference type="ARBA" id="ARBA00065398"/>
    </source>
</evidence>
<dbReference type="SUPFAM" id="SSF46589">
    <property type="entry name" value="tRNA-binding arm"/>
    <property type="match status" value="1"/>
</dbReference>
<evidence type="ECO:0000313" key="23">
    <source>
        <dbReference type="EMBL" id="GFG33905.1"/>
    </source>
</evidence>
<dbReference type="GO" id="GO:0003676">
    <property type="term" value="F:nucleic acid binding"/>
    <property type="evidence" value="ECO:0007669"/>
    <property type="project" value="InterPro"/>
</dbReference>
<dbReference type="InterPro" id="IPR010978">
    <property type="entry name" value="tRNA-bd_arm"/>
</dbReference>
<protein>
    <recommendedName>
        <fullName evidence="19">Zinc finger protein 593 homolog</fullName>
        <ecNumber evidence="4">6.1.1.11</ecNumber>
    </recommendedName>
    <alternativeName>
        <fullName evidence="15">Seryl-tRNA synthetase</fullName>
    </alternativeName>
</protein>
<keyword evidence="8" id="KW-0479">Metal-binding</keyword>
<dbReference type="Gene3D" id="3.30.160.60">
    <property type="entry name" value="Classic Zinc Finger"/>
    <property type="match status" value="1"/>
</dbReference>
<keyword evidence="14" id="KW-0539">Nucleus</keyword>
<dbReference type="GO" id="GO:0043021">
    <property type="term" value="F:ribonucleoprotein complex binding"/>
    <property type="evidence" value="ECO:0007669"/>
    <property type="project" value="UniProtKB-ARBA"/>
</dbReference>
<dbReference type="SMART" id="SM00451">
    <property type="entry name" value="ZnF_U1"/>
    <property type="match status" value="1"/>
</dbReference>
<comment type="function">
    <text evidence="17">Involved in pre-60S ribosomal particles maturation by promoting the nuclear export of the 60S ribosome.</text>
</comment>
<dbReference type="EC" id="6.1.1.11" evidence="4"/>
<dbReference type="SUPFAM" id="SSF57667">
    <property type="entry name" value="beta-beta-alpha zinc fingers"/>
    <property type="match status" value="1"/>
</dbReference>
<comment type="caution">
    <text evidence="23">The sequence shown here is derived from an EMBL/GenBank/DDBJ whole genome shotgun (WGS) entry which is preliminary data.</text>
</comment>
<feature type="domain" description="Aminoacyl-transfer RNA synthetases class-II family profile" evidence="22">
    <location>
        <begin position="410"/>
        <end position="572"/>
    </location>
</feature>
<evidence type="ECO:0000256" key="1">
    <source>
        <dbReference type="ARBA" id="ARBA00004123"/>
    </source>
</evidence>
<evidence type="ECO:0000259" key="21">
    <source>
        <dbReference type="PROSITE" id="PS50157"/>
    </source>
</evidence>
<dbReference type="InterPro" id="IPR022755">
    <property type="entry name" value="Znf_C2H2_jaz"/>
</dbReference>
<dbReference type="SUPFAM" id="SSF55681">
    <property type="entry name" value="Class II aaRS and biotin synthetases"/>
    <property type="match status" value="1"/>
</dbReference>
<evidence type="ECO:0000256" key="14">
    <source>
        <dbReference type="ARBA" id="ARBA00023242"/>
    </source>
</evidence>
<dbReference type="AlphaFoldDB" id="A0A6L2PTZ5"/>
<sequence>MNWLQLDKLSHTFLSIFQIDEDLKEENAKQLLNQETDLDKPGNAQFYCLHCARYFINDQALNEHFRTKVHKRRLKALELEPYTIEESERAAGKGSYVAPKKRKIETQTPIDATEQKSQDLGSLPLQYIRAMQWPCFRRYGSALYITGDEAKGIFSVLTPYIDVEDRFKEMPALKQSIELRGMQIDVDRLKHLWEVLKTVEADKHKIEARRVDVTNRIKELRRGTDVATEEMEKLKVQGKLLREDLKATVKAVWELQKTVMTKVLSLPNNLHSDTPSEGTKLVSEFRHESVIKQTESHVGVGKKLDVLDYVNPMCYYLKGDAALFELCVLDYFAEKLGSHAFIKFCNSDFGRSVVVEGCGLNHEDPSVTYILQDTGDILHTKDVNRLHLVGGASLPSFCSFHAKQIIPVTALPLRLVAVGRQYTPNSQNLEEANFPGLFGASQAASVELFISTANNLSNMMDEFERTVVALTDMYKELGFPFRVVYLPAQSLRLYESLRASFQMYSSYLQSYIEIGHVSVCDDYISKRLLIRYEVENRQRFTRIVSGTAVSVPRLLGCVLELHHEAKSFRSIPFPQAVRRQLF</sequence>
<dbReference type="OrthoDB" id="24683at2759"/>
<evidence type="ECO:0000256" key="19">
    <source>
        <dbReference type="ARBA" id="ARBA00068297"/>
    </source>
</evidence>
<keyword evidence="11" id="KW-0862">Zinc</keyword>
<dbReference type="FunFam" id="3.30.160.60:FF:000299">
    <property type="entry name" value="Zinc finger protein 593"/>
    <property type="match status" value="1"/>
</dbReference>
<keyword evidence="10 20" id="KW-0863">Zinc-finger</keyword>
<dbReference type="GO" id="GO:0005737">
    <property type="term" value="C:cytoplasm"/>
    <property type="evidence" value="ECO:0007669"/>
    <property type="project" value="UniProtKB-SubCell"/>
</dbReference>
<dbReference type="InterPro" id="IPR045864">
    <property type="entry name" value="aa-tRNA-synth_II/BPL/LPL"/>
</dbReference>
<dbReference type="InterPro" id="IPR042103">
    <property type="entry name" value="SerRS_1_N_sf"/>
</dbReference>
<evidence type="ECO:0000256" key="12">
    <source>
        <dbReference type="ARBA" id="ARBA00022840"/>
    </source>
</evidence>
<evidence type="ECO:0000256" key="16">
    <source>
        <dbReference type="ARBA" id="ARBA00038064"/>
    </source>
</evidence>
<evidence type="ECO:0000256" key="4">
    <source>
        <dbReference type="ARBA" id="ARBA00012840"/>
    </source>
</evidence>
<evidence type="ECO:0000256" key="6">
    <source>
        <dbReference type="ARBA" id="ARBA00022517"/>
    </source>
</evidence>
<dbReference type="Gene3D" id="1.10.287.40">
    <property type="entry name" value="Serine-tRNA synthetase, tRNA binding domain"/>
    <property type="match status" value="1"/>
</dbReference>
<keyword evidence="6" id="KW-0690">Ribosome biogenesis</keyword>
<dbReference type="GO" id="GO:0006434">
    <property type="term" value="P:seryl-tRNA aminoacylation"/>
    <property type="evidence" value="ECO:0007669"/>
    <property type="project" value="InterPro"/>
</dbReference>
<keyword evidence="24" id="KW-1185">Reference proteome</keyword>
<dbReference type="InterPro" id="IPR036236">
    <property type="entry name" value="Znf_C2H2_sf"/>
</dbReference>
<evidence type="ECO:0000256" key="7">
    <source>
        <dbReference type="ARBA" id="ARBA00022598"/>
    </source>
</evidence>
<dbReference type="GO" id="GO:0008270">
    <property type="term" value="F:zinc ion binding"/>
    <property type="evidence" value="ECO:0007669"/>
    <property type="project" value="UniProtKB-KW"/>
</dbReference>
<keyword evidence="13" id="KW-0030">Aminoacyl-tRNA synthetase</keyword>
<dbReference type="InterPro" id="IPR006195">
    <property type="entry name" value="aa-tRNA-synth_II"/>
</dbReference>
<dbReference type="PROSITE" id="PS00028">
    <property type="entry name" value="ZINC_FINGER_C2H2_1"/>
    <property type="match status" value="1"/>
</dbReference>
<accession>A0A6L2PTZ5</accession>
<dbReference type="EMBL" id="BLKM01000460">
    <property type="protein sequence ID" value="GFG33905.1"/>
    <property type="molecule type" value="Genomic_DNA"/>
</dbReference>
<dbReference type="GO" id="GO:0005524">
    <property type="term" value="F:ATP binding"/>
    <property type="evidence" value="ECO:0007669"/>
    <property type="project" value="UniProtKB-KW"/>
</dbReference>
<dbReference type="PROSITE" id="PS50862">
    <property type="entry name" value="AA_TRNA_LIGASE_II"/>
    <property type="match status" value="1"/>
</dbReference>
<dbReference type="InParanoid" id="A0A6L2PTZ5"/>
<dbReference type="PANTHER" id="PTHR11778">
    <property type="entry name" value="SERYL-TRNA SYNTHETASE"/>
    <property type="match status" value="1"/>
</dbReference>
<name>A0A6L2PTZ5_COPFO</name>
<dbReference type="Pfam" id="PF00587">
    <property type="entry name" value="tRNA-synt_2b"/>
    <property type="match status" value="1"/>
</dbReference>
<dbReference type="InterPro" id="IPR003604">
    <property type="entry name" value="Matrin/U1-like-C_Znf_C2H2"/>
</dbReference>
<comment type="similarity">
    <text evidence="3">Belongs to the class-II aminoacyl-tRNA synthetase family. Type-1 seryl-tRNA synthetase subfamily.</text>
</comment>
<evidence type="ECO:0000256" key="17">
    <source>
        <dbReference type="ARBA" id="ARBA00057732"/>
    </source>
</evidence>
<evidence type="ECO:0000256" key="11">
    <source>
        <dbReference type="ARBA" id="ARBA00022833"/>
    </source>
</evidence>
<organism evidence="23 24">
    <name type="scientific">Coptotermes formosanus</name>
    <name type="common">Formosan subterranean termite</name>
    <dbReference type="NCBI Taxonomy" id="36987"/>
    <lineage>
        <taxon>Eukaryota</taxon>
        <taxon>Metazoa</taxon>
        <taxon>Ecdysozoa</taxon>
        <taxon>Arthropoda</taxon>
        <taxon>Hexapoda</taxon>
        <taxon>Insecta</taxon>
        <taxon>Pterygota</taxon>
        <taxon>Neoptera</taxon>
        <taxon>Polyneoptera</taxon>
        <taxon>Dictyoptera</taxon>
        <taxon>Blattodea</taxon>
        <taxon>Blattoidea</taxon>
        <taxon>Termitoidae</taxon>
        <taxon>Rhinotermitidae</taxon>
        <taxon>Coptotermes</taxon>
    </lineage>
</organism>
<dbReference type="FunCoup" id="A0A6L2PTZ5">
    <property type="interactions" value="46"/>
</dbReference>
<evidence type="ECO:0000256" key="5">
    <source>
        <dbReference type="ARBA" id="ARBA00022490"/>
    </source>
</evidence>
<evidence type="ECO:0000259" key="22">
    <source>
        <dbReference type="PROSITE" id="PS50862"/>
    </source>
</evidence>
<dbReference type="GO" id="GO:0004828">
    <property type="term" value="F:serine-tRNA ligase activity"/>
    <property type="evidence" value="ECO:0007669"/>
    <property type="project" value="UniProtKB-EC"/>
</dbReference>
<dbReference type="GO" id="GO:0005634">
    <property type="term" value="C:nucleus"/>
    <property type="evidence" value="ECO:0007669"/>
    <property type="project" value="UniProtKB-SubCell"/>
</dbReference>
<feature type="domain" description="C2H2-type" evidence="21">
    <location>
        <begin position="46"/>
        <end position="75"/>
    </location>
</feature>
<dbReference type="Proteomes" id="UP000502823">
    <property type="component" value="Unassembled WGS sequence"/>
</dbReference>
<evidence type="ECO:0000256" key="15">
    <source>
        <dbReference type="ARBA" id="ARBA00031113"/>
    </source>
</evidence>
<evidence type="ECO:0000256" key="13">
    <source>
        <dbReference type="ARBA" id="ARBA00023146"/>
    </source>
</evidence>
<evidence type="ECO:0000256" key="3">
    <source>
        <dbReference type="ARBA" id="ARBA00010728"/>
    </source>
</evidence>
<evidence type="ECO:0000256" key="9">
    <source>
        <dbReference type="ARBA" id="ARBA00022741"/>
    </source>
</evidence>
<evidence type="ECO:0000256" key="8">
    <source>
        <dbReference type="ARBA" id="ARBA00022723"/>
    </source>
</evidence>
<proteinExistence type="inferred from homology"/>
<dbReference type="GO" id="GO:0042254">
    <property type="term" value="P:ribosome biogenesis"/>
    <property type="evidence" value="ECO:0007669"/>
    <property type="project" value="UniProtKB-KW"/>
</dbReference>
<evidence type="ECO:0000256" key="20">
    <source>
        <dbReference type="PROSITE-ProRule" id="PRU00042"/>
    </source>
</evidence>
<dbReference type="Gene3D" id="3.30.930.10">
    <property type="entry name" value="Bira Bifunctional Protein, Domain 2"/>
    <property type="match status" value="1"/>
</dbReference>
<reference evidence="24" key="1">
    <citation type="submission" date="2020-01" db="EMBL/GenBank/DDBJ databases">
        <title>Draft genome sequence of the Termite Coptotermes fromosanus.</title>
        <authorList>
            <person name="Itakura S."/>
            <person name="Yosikawa Y."/>
            <person name="Umezawa K."/>
        </authorList>
    </citation>
    <scope>NUCLEOTIDE SEQUENCE [LARGE SCALE GENOMIC DNA]</scope>
</reference>
<dbReference type="PROSITE" id="PS50157">
    <property type="entry name" value="ZINC_FINGER_C2H2_2"/>
    <property type="match status" value="1"/>
</dbReference>
<dbReference type="InterPro" id="IPR002314">
    <property type="entry name" value="aa-tRNA-synt_IIb"/>
</dbReference>
<comment type="subunit">
    <text evidence="18">Associates with pre-60S ribosomal particles; released from the pre-60S particle very early in the cytoplasm.</text>
</comment>
<keyword evidence="12" id="KW-0067">ATP-binding</keyword>
<comment type="similarity">
    <text evidence="16">Belongs to the ZNF593/BUD20 C2H2-type zinc-finger protein family.</text>
</comment>
<evidence type="ECO:0000256" key="10">
    <source>
        <dbReference type="ARBA" id="ARBA00022771"/>
    </source>
</evidence>
<gene>
    <name evidence="23" type="ORF">Cfor_07151</name>
</gene>
<keyword evidence="9" id="KW-0547">Nucleotide-binding</keyword>
<keyword evidence="5" id="KW-0963">Cytoplasm</keyword>